<evidence type="ECO:0000313" key="2">
    <source>
        <dbReference type="EMBL" id="SAK43888.1"/>
    </source>
</evidence>
<keyword evidence="3" id="KW-1185">Reference proteome</keyword>
<evidence type="ECO:0000256" key="1">
    <source>
        <dbReference type="SAM" id="Phobius"/>
    </source>
</evidence>
<feature type="transmembrane region" description="Helical" evidence="1">
    <location>
        <begin position="20"/>
        <end position="39"/>
    </location>
</feature>
<dbReference type="Proteomes" id="UP000054903">
    <property type="component" value="Unassembled WGS sequence"/>
</dbReference>
<sequence>MQDSALDHNNFVEECMGSFSIFYWLLVVLIAIVTIYPYVRIIQRTGHSGWWILAGLVPLLNLAMLWAFAFVRWPAIDDRRP</sequence>
<dbReference type="STRING" id="1777138.AWB77_00655"/>
<name>A0A157ZEG7_9BURK</name>
<feature type="transmembrane region" description="Helical" evidence="1">
    <location>
        <begin position="51"/>
        <end position="71"/>
    </location>
</feature>
<dbReference type="AlphaFoldDB" id="A0A157ZEG7"/>
<reference evidence="2" key="1">
    <citation type="submission" date="2016-01" db="EMBL/GenBank/DDBJ databases">
        <authorList>
            <person name="Peeters C."/>
        </authorList>
    </citation>
    <scope>NUCLEOTIDE SEQUENCE</scope>
    <source>
        <strain evidence="2">LMG 29320</strain>
    </source>
</reference>
<keyword evidence="1" id="KW-1133">Transmembrane helix</keyword>
<organism evidence="2 3">
    <name type="scientific">Caballeronia fortuita</name>
    <dbReference type="NCBI Taxonomy" id="1777138"/>
    <lineage>
        <taxon>Bacteria</taxon>
        <taxon>Pseudomonadati</taxon>
        <taxon>Pseudomonadota</taxon>
        <taxon>Betaproteobacteria</taxon>
        <taxon>Burkholderiales</taxon>
        <taxon>Burkholderiaceae</taxon>
        <taxon>Caballeronia</taxon>
    </lineage>
</organism>
<protein>
    <submittedName>
        <fullName evidence="2">Membrane protein</fullName>
    </submittedName>
</protein>
<evidence type="ECO:0000313" key="3">
    <source>
        <dbReference type="Proteomes" id="UP000054903"/>
    </source>
</evidence>
<comment type="caution">
    <text evidence="2">The sequence shown here is derived from an EMBL/GenBank/DDBJ whole genome shotgun (WGS) entry which is preliminary data.</text>
</comment>
<proteinExistence type="predicted"/>
<dbReference type="EMBL" id="FCNX02000001">
    <property type="protein sequence ID" value="SAK43888.1"/>
    <property type="molecule type" value="Genomic_DNA"/>
</dbReference>
<keyword evidence="1" id="KW-0812">Transmembrane</keyword>
<keyword evidence="1" id="KW-0472">Membrane</keyword>
<gene>
    <name evidence="2" type="ORF">AWB77_00655</name>
</gene>
<accession>A0A157ZEG7</accession>